<sequence>MWATEEKPQNQVQIHATSEIHNPNEITHQHNAPKSKLPLASPKPKPGETRPDGTALWPPAISSVPGSVSMMTLRRGGCLANPPVALAASMEHTMSKHVEAWRRIR</sequence>
<gene>
    <name evidence="2" type="ORF">KC19_7G180900</name>
</gene>
<feature type="compositionally biased region" description="Polar residues" evidence="1">
    <location>
        <begin position="9"/>
        <end position="30"/>
    </location>
</feature>
<dbReference type="AlphaFoldDB" id="A0A8T0HBH4"/>
<organism evidence="2 3">
    <name type="scientific">Ceratodon purpureus</name>
    <name type="common">Fire moss</name>
    <name type="synonym">Dicranum purpureum</name>
    <dbReference type="NCBI Taxonomy" id="3225"/>
    <lineage>
        <taxon>Eukaryota</taxon>
        <taxon>Viridiplantae</taxon>
        <taxon>Streptophyta</taxon>
        <taxon>Embryophyta</taxon>
        <taxon>Bryophyta</taxon>
        <taxon>Bryophytina</taxon>
        <taxon>Bryopsida</taxon>
        <taxon>Dicranidae</taxon>
        <taxon>Pseudoditrichales</taxon>
        <taxon>Ditrichaceae</taxon>
        <taxon>Ceratodon</taxon>
    </lineage>
</organism>
<evidence type="ECO:0000256" key="1">
    <source>
        <dbReference type="SAM" id="MobiDB-lite"/>
    </source>
</evidence>
<accession>A0A8T0HBH4</accession>
<protein>
    <submittedName>
        <fullName evidence="2">Uncharacterized protein</fullName>
    </submittedName>
</protein>
<evidence type="ECO:0000313" key="3">
    <source>
        <dbReference type="Proteomes" id="UP000822688"/>
    </source>
</evidence>
<feature type="compositionally biased region" description="Low complexity" evidence="1">
    <location>
        <begin position="32"/>
        <end position="42"/>
    </location>
</feature>
<reference evidence="2" key="1">
    <citation type="submission" date="2020-06" db="EMBL/GenBank/DDBJ databases">
        <title>WGS assembly of Ceratodon purpureus strain R40.</title>
        <authorList>
            <person name="Carey S.B."/>
            <person name="Jenkins J."/>
            <person name="Shu S."/>
            <person name="Lovell J.T."/>
            <person name="Sreedasyam A."/>
            <person name="Maumus F."/>
            <person name="Tiley G.P."/>
            <person name="Fernandez-Pozo N."/>
            <person name="Barry K."/>
            <person name="Chen C."/>
            <person name="Wang M."/>
            <person name="Lipzen A."/>
            <person name="Daum C."/>
            <person name="Saski C.A."/>
            <person name="Payton A.C."/>
            <person name="Mcbreen J.C."/>
            <person name="Conrad R.E."/>
            <person name="Kollar L.M."/>
            <person name="Olsson S."/>
            <person name="Huttunen S."/>
            <person name="Landis J.B."/>
            <person name="Wickett N.J."/>
            <person name="Johnson M.G."/>
            <person name="Rensing S.A."/>
            <person name="Grimwood J."/>
            <person name="Schmutz J."/>
            <person name="Mcdaniel S.F."/>
        </authorList>
    </citation>
    <scope>NUCLEOTIDE SEQUENCE</scope>
    <source>
        <strain evidence="2">R40</strain>
    </source>
</reference>
<dbReference type="EMBL" id="CM026428">
    <property type="protein sequence ID" value="KAG0568027.1"/>
    <property type="molecule type" value="Genomic_DNA"/>
</dbReference>
<name>A0A8T0HBH4_CERPU</name>
<evidence type="ECO:0000313" key="2">
    <source>
        <dbReference type="EMBL" id="KAG0568027.1"/>
    </source>
</evidence>
<keyword evidence="3" id="KW-1185">Reference proteome</keyword>
<dbReference type="Proteomes" id="UP000822688">
    <property type="component" value="Chromosome 7"/>
</dbReference>
<proteinExistence type="predicted"/>
<feature type="region of interest" description="Disordered" evidence="1">
    <location>
        <begin position="1"/>
        <end position="58"/>
    </location>
</feature>
<comment type="caution">
    <text evidence="2">The sequence shown here is derived from an EMBL/GenBank/DDBJ whole genome shotgun (WGS) entry which is preliminary data.</text>
</comment>